<dbReference type="GeneID" id="113396365"/>
<reference evidence="13" key="1">
    <citation type="submission" date="2025-08" db="UniProtKB">
        <authorList>
            <consortium name="RefSeq"/>
        </authorList>
    </citation>
    <scope>IDENTIFICATION</scope>
    <source>
        <tissue evidence="13">Whole body</tissue>
    </source>
</reference>
<evidence type="ECO:0000256" key="8">
    <source>
        <dbReference type="ARBA" id="ARBA00022989"/>
    </source>
</evidence>
<feature type="transmembrane region" description="Helical" evidence="10">
    <location>
        <begin position="337"/>
        <end position="356"/>
    </location>
</feature>
<evidence type="ECO:0000256" key="2">
    <source>
        <dbReference type="ARBA" id="ARBA00021200"/>
    </source>
</evidence>
<dbReference type="GO" id="GO:0030139">
    <property type="term" value="C:endocytic vesicle"/>
    <property type="evidence" value="ECO:0007669"/>
    <property type="project" value="TreeGrafter"/>
</dbReference>
<evidence type="ECO:0000256" key="7">
    <source>
        <dbReference type="ARBA" id="ARBA00022927"/>
    </source>
</evidence>
<evidence type="ECO:0000313" key="12">
    <source>
        <dbReference type="Proteomes" id="UP001652626"/>
    </source>
</evidence>
<organism evidence="12 13">
    <name type="scientific">Vanessa tameamea</name>
    <name type="common">Kamehameha butterfly</name>
    <dbReference type="NCBI Taxonomy" id="334116"/>
    <lineage>
        <taxon>Eukaryota</taxon>
        <taxon>Metazoa</taxon>
        <taxon>Ecdysozoa</taxon>
        <taxon>Arthropoda</taxon>
        <taxon>Hexapoda</taxon>
        <taxon>Insecta</taxon>
        <taxon>Pterygota</taxon>
        <taxon>Neoptera</taxon>
        <taxon>Endopterygota</taxon>
        <taxon>Lepidoptera</taxon>
        <taxon>Glossata</taxon>
        <taxon>Ditrysia</taxon>
        <taxon>Papilionoidea</taxon>
        <taxon>Nymphalidae</taxon>
        <taxon>Nymphalinae</taxon>
        <taxon>Vanessa</taxon>
    </lineage>
</organism>
<accession>A0A8B8HYY3</accession>
<sequence length="425" mass="47353">MYSTTFFIILNYISISLSAKVTWLPNTSFNLPNNFKDGKLPCSKQTVIFPESLANAIQIESGTSVGGFVLPLEGELILAEGLIELGPFADVNCTSESNSYYTEKSISLWAQPDVWTSTKFNKATPDAERVPCFDDVAEFPSNTDFTVILPDETQRIQGIKINGENLDTVQFKDYVTKQSDQTQQFVLNKNEDTGIVIGRGHCTSLAGCPCQNNILSIDCSAKFCPIPSCINPVQPIGHCCKICGGIIAFDIDRSFDITTFKEQVGRTIDSFGENSLIYHVGRLPPNKVQLVVVDKNEYSGTSAEVVNTIAYNMEKHIVHQMQISGSPLYRSGLGGKIFVSMFFTVILVMVGIYIYYYRLPEIRFPFIGRSHPSFFSRFDRRTESVVSLTRRDSVAPIGSSIGTAFRNPLYDSKRKNLIEESVMEE</sequence>
<keyword evidence="6 11" id="KW-0732">Signal</keyword>
<dbReference type="PANTHER" id="PTHR14995:SF2">
    <property type="entry name" value="PROTEIN AMNIONLESS"/>
    <property type="match status" value="1"/>
</dbReference>
<feature type="chain" id="PRO_5046253780" description="Protein amnionless" evidence="11">
    <location>
        <begin position="19"/>
        <end position="425"/>
    </location>
</feature>
<evidence type="ECO:0000256" key="3">
    <source>
        <dbReference type="ARBA" id="ARBA00022448"/>
    </source>
</evidence>
<dbReference type="Pfam" id="PF14828">
    <property type="entry name" value="Amnionless"/>
    <property type="match status" value="1"/>
</dbReference>
<dbReference type="OrthoDB" id="10067964at2759"/>
<evidence type="ECO:0000256" key="9">
    <source>
        <dbReference type="ARBA" id="ARBA00023136"/>
    </source>
</evidence>
<comment type="subcellular location">
    <subcellularLocation>
        <location evidence="1">Cell membrane</location>
        <topology evidence="1">Single-pass type I membrane protein</topology>
    </subcellularLocation>
</comment>
<evidence type="ECO:0000256" key="10">
    <source>
        <dbReference type="SAM" id="Phobius"/>
    </source>
</evidence>
<dbReference type="RefSeq" id="XP_026490064.2">
    <property type="nucleotide sequence ID" value="XM_026634279.2"/>
</dbReference>
<keyword evidence="5 10" id="KW-0812">Transmembrane</keyword>
<evidence type="ECO:0000256" key="11">
    <source>
        <dbReference type="SAM" id="SignalP"/>
    </source>
</evidence>
<dbReference type="AlphaFoldDB" id="A0A8B8HYY3"/>
<dbReference type="OMA" id="RRWRWHH"/>
<dbReference type="PANTHER" id="PTHR14995">
    <property type="entry name" value="AMNIONLESS"/>
    <property type="match status" value="1"/>
</dbReference>
<dbReference type="GO" id="GO:0015031">
    <property type="term" value="P:protein transport"/>
    <property type="evidence" value="ECO:0007669"/>
    <property type="project" value="UniProtKB-KW"/>
</dbReference>
<keyword evidence="12" id="KW-1185">Reference proteome</keyword>
<dbReference type="Proteomes" id="UP001652626">
    <property type="component" value="Chromosome 6"/>
</dbReference>
<evidence type="ECO:0000256" key="6">
    <source>
        <dbReference type="ARBA" id="ARBA00022729"/>
    </source>
</evidence>
<feature type="signal peptide" evidence="11">
    <location>
        <begin position="1"/>
        <end position="18"/>
    </location>
</feature>
<dbReference type="GO" id="GO:0016324">
    <property type="term" value="C:apical plasma membrane"/>
    <property type="evidence" value="ECO:0007669"/>
    <property type="project" value="TreeGrafter"/>
</dbReference>
<dbReference type="GO" id="GO:0006898">
    <property type="term" value="P:receptor-mediated endocytosis"/>
    <property type="evidence" value="ECO:0007669"/>
    <property type="project" value="TreeGrafter"/>
</dbReference>
<gene>
    <name evidence="13" type="primary">LOC113396365</name>
</gene>
<name>A0A8B8HYY3_VANTA</name>
<dbReference type="InterPro" id="IPR026112">
    <property type="entry name" value="AMN"/>
</dbReference>
<keyword evidence="7" id="KW-0653">Protein transport</keyword>
<evidence type="ECO:0000256" key="1">
    <source>
        <dbReference type="ARBA" id="ARBA00004251"/>
    </source>
</evidence>
<keyword evidence="4" id="KW-1003">Cell membrane</keyword>
<protein>
    <recommendedName>
        <fullName evidence="2">Protein amnionless</fullName>
    </recommendedName>
</protein>
<evidence type="ECO:0000313" key="13">
    <source>
        <dbReference type="RefSeq" id="XP_026490064.2"/>
    </source>
</evidence>
<keyword evidence="9 10" id="KW-0472">Membrane</keyword>
<proteinExistence type="predicted"/>
<evidence type="ECO:0000256" key="4">
    <source>
        <dbReference type="ARBA" id="ARBA00022475"/>
    </source>
</evidence>
<evidence type="ECO:0000256" key="5">
    <source>
        <dbReference type="ARBA" id="ARBA00022692"/>
    </source>
</evidence>
<keyword evidence="3" id="KW-0813">Transport</keyword>
<keyword evidence="8 10" id="KW-1133">Transmembrane helix</keyword>